<dbReference type="AlphaFoldDB" id="A0A9Q4ARL5"/>
<evidence type="ECO:0000313" key="1">
    <source>
        <dbReference type="EMBL" id="MCP8888506.1"/>
    </source>
</evidence>
<dbReference type="EMBL" id="JAMWDU010000006">
    <property type="protein sequence ID" value="MCP8888506.1"/>
    <property type="molecule type" value="Genomic_DNA"/>
</dbReference>
<name>A0A9Q4ARL5_9HYPH</name>
<sequence>MVKGATSSTMAAVLTSAPLDTPRERDGNAAYGGEVAMAIATLILRLVVLLLALAPAGQVLAQEAETEFLHYKFDPPLGTDIIQSVETASVLTTPDAKRMENWTHEVVIRLERRDGDEFAGTFQLRNVVNLQNAEDDVYYLIAKALEDQIYSLRMADIGLAIEVDWSAIRPRIEEQLPRLTDPAKAAAVKAVLSAFSDHTQAVLRPINAAAQSYFLPFRRDGGLSERDDFGPATYFALDPAKVEVVGGLDQEANALILDWLVTSTPEVATAALGTQMRSIVSLADPQSTTGGSNIIEAAIAEGVEAAEDGYAIYEPEKGMMREVSINAVMVAGDFAHVTAYKLMRLSP</sequence>
<proteinExistence type="predicted"/>
<comment type="caution">
    <text evidence="1">The sequence shown here is derived from an EMBL/GenBank/DDBJ whole genome shotgun (WGS) entry which is preliminary data.</text>
</comment>
<keyword evidence="2" id="KW-1185">Reference proteome</keyword>
<gene>
    <name evidence="1" type="ORF">NF348_15435</name>
</gene>
<dbReference type="RefSeq" id="WP_254675671.1">
    <property type="nucleotide sequence ID" value="NZ_JAMWDU010000006.1"/>
</dbReference>
<dbReference type="Proteomes" id="UP001060275">
    <property type="component" value="Unassembled WGS sequence"/>
</dbReference>
<organism evidence="1 2">
    <name type="scientific">Devosia ureilytica</name>
    <dbReference type="NCBI Taxonomy" id="2952754"/>
    <lineage>
        <taxon>Bacteria</taxon>
        <taxon>Pseudomonadati</taxon>
        <taxon>Pseudomonadota</taxon>
        <taxon>Alphaproteobacteria</taxon>
        <taxon>Hyphomicrobiales</taxon>
        <taxon>Devosiaceae</taxon>
        <taxon>Devosia</taxon>
    </lineage>
</organism>
<accession>A0A9Q4ARL5</accession>
<reference evidence="1" key="1">
    <citation type="submission" date="2022-06" db="EMBL/GenBank/DDBJ databases">
        <title>Devosia sp. XJ19-45 genome assembly.</title>
        <authorList>
            <person name="Li B."/>
            <person name="Cai M."/>
            <person name="Nie G."/>
            <person name="Li W."/>
        </authorList>
    </citation>
    <scope>NUCLEOTIDE SEQUENCE</scope>
    <source>
        <strain evidence="1">XJ19-45</strain>
    </source>
</reference>
<evidence type="ECO:0000313" key="2">
    <source>
        <dbReference type="Proteomes" id="UP001060275"/>
    </source>
</evidence>
<protein>
    <submittedName>
        <fullName evidence="1">Uncharacterized protein</fullName>
    </submittedName>
</protein>